<comment type="caution">
    <text evidence="1">The sequence shown here is derived from an EMBL/GenBank/DDBJ whole genome shotgun (WGS) entry which is preliminary data.</text>
</comment>
<reference evidence="1" key="1">
    <citation type="submission" date="2020-06" db="EMBL/GenBank/DDBJ databases">
        <authorList>
            <person name="Li T."/>
            <person name="Hu X."/>
            <person name="Zhang T."/>
            <person name="Song X."/>
            <person name="Zhang H."/>
            <person name="Dai N."/>
            <person name="Sheng W."/>
            <person name="Hou X."/>
            <person name="Wei L."/>
        </authorList>
    </citation>
    <scope>NUCLEOTIDE SEQUENCE</scope>
    <source>
        <strain evidence="1">KEN1</strain>
        <tissue evidence="1">Leaf</tissue>
    </source>
</reference>
<evidence type="ECO:0008006" key="2">
    <source>
        <dbReference type="Google" id="ProtNLM"/>
    </source>
</evidence>
<dbReference type="EMBL" id="JACGWN010000012">
    <property type="protein sequence ID" value="KAL0416477.1"/>
    <property type="molecule type" value="Genomic_DNA"/>
</dbReference>
<name>A0AAW2UJF2_9LAMI</name>
<protein>
    <recommendedName>
        <fullName evidence="2">Reverse transcriptase zinc-binding domain-containing protein</fullName>
    </recommendedName>
</protein>
<accession>A0AAW2UJF2</accession>
<proteinExistence type="predicted"/>
<dbReference type="PANTHER" id="PTHR33116">
    <property type="entry name" value="REVERSE TRANSCRIPTASE ZINC-BINDING DOMAIN-CONTAINING PROTEIN-RELATED-RELATED"/>
    <property type="match status" value="1"/>
</dbReference>
<evidence type="ECO:0000313" key="1">
    <source>
        <dbReference type="EMBL" id="KAL0416477.1"/>
    </source>
</evidence>
<dbReference type="PANTHER" id="PTHR33116:SF84">
    <property type="entry name" value="RNA-DIRECTED DNA POLYMERASE"/>
    <property type="match status" value="1"/>
</dbReference>
<organism evidence="1">
    <name type="scientific">Sesamum latifolium</name>
    <dbReference type="NCBI Taxonomy" id="2727402"/>
    <lineage>
        <taxon>Eukaryota</taxon>
        <taxon>Viridiplantae</taxon>
        <taxon>Streptophyta</taxon>
        <taxon>Embryophyta</taxon>
        <taxon>Tracheophyta</taxon>
        <taxon>Spermatophyta</taxon>
        <taxon>Magnoliopsida</taxon>
        <taxon>eudicotyledons</taxon>
        <taxon>Gunneridae</taxon>
        <taxon>Pentapetalae</taxon>
        <taxon>asterids</taxon>
        <taxon>lamiids</taxon>
        <taxon>Lamiales</taxon>
        <taxon>Pedaliaceae</taxon>
        <taxon>Sesamum</taxon>
    </lineage>
</organism>
<reference evidence="1" key="2">
    <citation type="journal article" date="2024" name="Plant">
        <title>Genomic evolution and insights into agronomic trait innovations of Sesamum species.</title>
        <authorList>
            <person name="Miao H."/>
            <person name="Wang L."/>
            <person name="Qu L."/>
            <person name="Liu H."/>
            <person name="Sun Y."/>
            <person name="Le M."/>
            <person name="Wang Q."/>
            <person name="Wei S."/>
            <person name="Zheng Y."/>
            <person name="Lin W."/>
            <person name="Duan Y."/>
            <person name="Cao H."/>
            <person name="Xiong S."/>
            <person name="Wang X."/>
            <person name="Wei L."/>
            <person name="Li C."/>
            <person name="Ma Q."/>
            <person name="Ju M."/>
            <person name="Zhao R."/>
            <person name="Li G."/>
            <person name="Mu C."/>
            <person name="Tian Q."/>
            <person name="Mei H."/>
            <person name="Zhang T."/>
            <person name="Gao T."/>
            <person name="Zhang H."/>
        </authorList>
    </citation>
    <scope>NUCLEOTIDE SEQUENCE</scope>
    <source>
        <strain evidence="1">KEN1</strain>
    </source>
</reference>
<sequence>MLWQDPRHPLGTLIHRFPRGPQIVRVPLDARLSQVIQDGSWNWPVITDIQYLEITEFLSSLEESDTITWNLSYRQFTNKEAFRLFQPPGPKVSWYVLLLGPYRIPRNCFLFWLAILGRSSTLDRALWQGSDCSLFCTPREKRNLITIFFYYSYSQECLRILNEKVSFAIPNIGWLHTIAWATCRWRGRHPMNAASRALLASLVYHIWMECNARRFSTQSAPPENTAHRCMEQIRTRLLGEDIRPTVQKTVLYCIWKIPWDVN</sequence>
<dbReference type="AlphaFoldDB" id="A0AAW2UJF2"/>
<gene>
    <name evidence="1" type="ORF">Slati_3479600</name>
</gene>